<keyword evidence="2" id="KW-0472">Membrane</keyword>
<feature type="transmembrane region" description="Helical" evidence="2">
    <location>
        <begin position="257"/>
        <end position="278"/>
    </location>
</feature>
<protein>
    <recommendedName>
        <fullName evidence="6">Neocarzinostatin family protein</fullName>
    </recommendedName>
</protein>
<evidence type="ECO:0000256" key="1">
    <source>
        <dbReference type="SAM" id="MobiDB-lite"/>
    </source>
</evidence>
<feature type="compositionally biased region" description="Basic and acidic residues" evidence="1">
    <location>
        <begin position="307"/>
        <end position="317"/>
    </location>
</feature>
<dbReference type="Gene3D" id="2.60.40.230">
    <property type="entry name" value="Neocarzinostatin-like"/>
    <property type="match status" value="1"/>
</dbReference>
<evidence type="ECO:0000256" key="2">
    <source>
        <dbReference type="SAM" id="Phobius"/>
    </source>
</evidence>
<feature type="chain" id="PRO_5012489457" description="Neocarzinostatin family protein" evidence="3">
    <location>
        <begin position="30"/>
        <end position="336"/>
    </location>
</feature>
<dbReference type="SUPFAM" id="SSF49319">
    <property type="entry name" value="Actinoxanthin-like"/>
    <property type="match status" value="1"/>
</dbReference>
<keyword evidence="2" id="KW-0812">Transmembrane</keyword>
<dbReference type="RefSeq" id="WP_245938656.1">
    <property type="nucleotide sequence ID" value="NZ_FZOF01000002.1"/>
</dbReference>
<evidence type="ECO:0008006" key="6">
    <source>
        <dbReference type="Google" id="ProtNLM"/>
    </source>
</evidence>
<evidence type="ECO:0000256" key="3">
    <source>
        <dbReference type="SAM" id="SignalP"/>
    </source>
</evidence>
<reference evidence="4 5" key="1">
    <citation type="submission" date="2017-06" db="EMBL/GenBank/DDBJ databases">
        <authorList>
            <person name="Kim H.J."/>
            <person name="Triplett B.A."/>
        </authorList>
    </citation>
    <scope>NUCLEOTIDE SEQUENCE [LARGE SCALE GENOMIC DNA]</scope>
    <source>
        <strain evidence="4 5">CGMCC 4.1858</strain>
    </source>
</reference>
<keyword evidence="5" id="KW-1185">Reference proteome</keyword>
<dbReference type="AlphaFoldDB" id="A0A239AM18"/>
<feature type="signal peptide" evidence="3">
    <location>
        <begin position="1"/>
        <end position="29"/>
    </location>
</feature>
<evidence type="ECO:0000313" key="4">
    <source>
        <dbReference type="EMBL" id="SNR96726.1"/>
    </source>
</evidence>
<keyword evidence="2" id="KW-1133">Transmembrane helix</keyword>
<feature type="region of interest" description="Disordered" evidence="1">
    <location>
        <begin position="284"/>
        <end position="336"/>
    </location>
</feature>
<keyword evidence="3" id="KW-0732">Signal</keyword>
<organism evidence="4 5">
    <name type="scientific">Actinacidiphila glaucinigra</name>
    <dbReference type="NCBI Taxonomy" id="235986"/>
    <lineage>
        <taxon>Bacteria</taxon>
        <taxon>Bacillati</taxon>
        <taxon>Actinomycetota</taxon>
        <taxon>Actinomycetes</taxon>
        <taxon>Kitasatosporales</taxon>
        <taxon>Streptomycetaceae</taxon>
        <taxon>Actinacidiphila</taxon>
    </lineage>
</organism>
<dbReference type="InterPro" id="IPR027273">
    <property type="entry name" value="Neocarzinostatin-like"/>
</dbReference>
<feature type="compositionally biased region" description="Pro residues" evidence="1">
    <location>
        <begin position="289"/>
        <end position="302"/>
    </location>
</feature>
<proteinExistence type="predicted"/>
<dbReference type="Proteomes" id="UP000198280">
    <property type="component" value="Unassembled WGS sequence"/>
</dbReference>
<gene>
    <name evidence="4" type="ORF">SAMN05216252_10243</name>
</gene>
<sequence>MRRRTHRIPAAVLCLLALLLASAPAPAAAAPGPAVTVRPEQAGVGGDITVRGTGWRPDTLLTLLICGQNAIGGTNSCANAYGRAVTTDARGAFRRAMPVAEPPEPCPCVVHVATVTGERTVVDAPFTVAGHPTAPLPERTGDGRLAVLGARLDGSGGLLTWFGAPPGRRLVLTVGNLGSGPVKDPVFRVGTSHGLFGPQWEERTWRGTVQPGRKARVELPVELAAGAHGDYTVTLEHGGKVLVTEPWDVPRPWGVTLFWLLLCVVVPAALFRLGMAVVNRVRPRAHRPAGPPPGPRPGPAPVLPWFSHDHQPQHRTAEGSTPWADGTAHRHERNRT</sequence>
<accession>A0A239AM18</accession>
<name>A0A239AM18_9ACTN</name>
<evidence type="ECO:0000313" key="5">
    <source>
        <dbReference type="Proteomes" id="UP000198280"/>
    </source>
</evidence>
<dbReference type="EMBL" id="FZOF01000002">
    <property type="protein sequence ID" value="SNR96726.1"/>
    <property type="molecule type" value="Genomic_DNA"/>
</dbReference>